<evidence type="ECO:0000313" key="2">
    <source>
        <dbReference type="EMBL" id="PWK43622.1"/>
    </source>
</evidence>
<organism evidence="2 3">
    <name type="scientific">Pleionea mediterranea</name>
    <dbReference type="NCBI Taxonomy" id="523701"/>
    <lineage>
        <taxon>Bacteria</taxon>
        <taxon>Pseudomonadati</taxon>
        <taxon>Pseudomonadota</taxon>
        <taxon>Gammaproteobacteria</taxon>
        <taxon>Oceanospirillales</taxon>
        <taxon>Pleioneaceae</taxon>
        <taxon>Pleionea</taxon>
    </lineage>
</organism>
<proteinExistence type="predicted"/>
<protein>
    <submittedName>
        <fullName evidence="2">Uncharacterized protein</fullName>
    </submittedName>
</protein>
<evidence type="ECO:0000256" key="1">
    <source>
        <dbReference type="SAM" id="MobiDB-lite"/>
    </source>
</evidence>
<feature type="compositionally biased region" description="Basic and acidic residues" evidence="1">
    <location>
        <begin position="82"/>
        <end position="96"/>
    </location>
</feature>
<dbReference type="OrthoDB" id="517757at2"/>
<feature type="region of interest" description="Disordered" evidence="1">
    <location>
        <begin position="82"/>
        <end position="105"/>
    </location>
</feature>
<dbReference type="AlphaFoldDB" id="A0A316FTH5"/>
<keyword evidence="3" id="KW-1185">Reference proteome</keyword>
<sequence length="262" mass="28756">MAGTSEAVNQAARLSEIGFPEFTTKLITDVFDSLVATNLRQTEAYIELLQQTGKTLTTFINDTKDDIGGELLLQFLAHALPPRDDKKEEDGTHVKEGNSLTNEEASTLNNALEVKDAGISSDNKVASAGALNETKVNAILEAVANRISADKYSLLKEMVKQGILRLVVEDGEIETRLTFNTYGSSFYQNKTSDYQRKNFAFRAKAKTGGLLSAWVKASASTSYNSVKVSTANKTDQDRSGSRVQIFGRVHVNFKTDYLPLDQ</sequence>
<dbReference type="RefSeq" id="WP_109765057.1">
    <property type="nucleotide sequence ID" value="NZ_QGGU01000016.1"/>
</dbReference>
<gene>
    <name evidence="2" type="ORF">C8D97_11636</name>
</gene>
<accession>A0A316FTH5</accession>
<dbReference type="EMBL" id="QGGU01000016">
    <property type="protein sequence ID" value="PWK43622.1"/>
    <property type="molecule type" value="Genomic_DNA"/>
</dbReference>
<dbReference type="Proteomes" id="UP000245790">
    <property type="component" value="Unassembled WGS sequence"/>
</dbReference>
<evidence type="ECO:0000313" key="3">
    <source>
        <dbReference type="Proteomes" id="UP000245790"/>
    </source>
</evidence>
<comment type="caution">
    <text evidence="2">The sequence shown here is derived from an EMBL/GenBank/DDBJ whole genome shotgun (WGS) entry which is preliminary data.</text>
</comment>
<reference evidence="2 3" key="1">
    <citation type="submission" date="2018-05" db="EMBL/GenBank/DDBJ databases">
        <title>Genomic Encyclopedia of Type Strains, Phase IV (KMG-IV): sequencing the most valuable type-strain genomes for metagenomic binning, comparative biology and taxonomic classification.</title>
        <authorList>
            <person name="Goeker M."/>
        </authorList>
    </citation>
    <scope>NUCLEOTIDE SEQUENCE [LARGE SCALE GENOMIC DNA]</scope>
    <source>
        <strain evidence="2 3">DSM 25350</strain>
    </source>
</reference>
<name>A0A316FTH5_9GAMM</name>